<comment type="cofactor">
    <cofactor evidence="1">
        <name>Mg(2+)</name>
        <dbReference type="ChEBI" id="CHEBI:18420"/>
    </cofactor>
</comment>
<keyword evidence="4" id="KW-0460">Magnesium</keyword>
<evidence type="ECO:0000256" key="1">
    <source>
        <dbReference type="ARBA" id="ARBA00001946"/>
    </source>
</evidence>
<gene>
    <name evidence="7" type="ORF">J5X75_22500</name>
</gene>
<feature type="domain" description="Nudix hydrolase" evidence="6">
    <location>
        <begin position="9"/>
        <end position="135"/>
    </location>
</feature>
<comment type="caution">
    <text evidence="7">The sequence shown here is derived from an EMBL/GenBank/DDBJ whole genome shotgun (WGS) entry which is preliminary data.</text>
</comment>
<dbReference type="EMBL" id="JAGFNS010000014">
    <property type="protein sequence ID" value="MBO3740280.1"/>
    <property type="molecule type" value="Genomic_DNA"/>
</dbReference>
<dbReference type="PANTHER" id="PTHR47707:SF2">
    <property type="entry name" value="CTP PYROPHOSPHOHYDROLASE"/>
    <property type="match status" value="1"/>
</dbReference>
<dbReference type="SUPFAM" id="SSF55811">
    <property type="entry name" value="Nudix"/>
    <property type="match status" value="1"/>
</dbReference>
<dbReference type="InterPro" id="IPR020476">
    <property type="entry name" value="Nudix_hydrolase"/>
</dbReference>
<keyword evidence="8" id="KW-1185">Reference proteome</keyword>
<dbReference type="InterPro" id="IPR000086">
    <property type="entry name" value="NUDIX_hydrolase_dom"/>
</dbReference>
<evidence type="ECO:0000256" key="5">
    <source>
        <dbReference type="RuleBase" id="RU003476"/>
    </source>
</evidence>
<dbReference type="Proteomes" id="UP000679690">
    <property type="component" value="Unassembled WGS sequence"/>
</dbReference>
<dbReference type="InterPro" id="IPR047127">
    <property type="entry name" value="MutT-like"/>
</dbReference>
<protein>
    <submittedName>
        <fullName evidence="7">NUDIX hydrolase</fullName>
    </submittedName>
</protein>
<dbReference type="InterPro" id="IPR015797">
    <property type="entry name" value="NUDIX_hydrolase-like_dom_sf"/>
</dbReference>
<sequence length="141" mass="15243">MSIASGSAGRARIVTAFIRDGGRVLLCHRSPHRLRFPDVWDLPGGHVEPGEPPGVALAREVREELGIVVAPPAGEPMHEIHADAFHMRIWLIENWDGSPANLAPDEHDAIGWFSKDELGGLLLAHDSYLARFTGALSGQGT</sequence>
<dbReference type="PROSITE" id="PS51462">
    <property type="entry name" value="NUDIX"/>
    <property type="match status" value="1"/>
</dbReference>
<evidence type="ECO:0000313" key="8">
    <source>
        <dbReference type="Proteomes" id="UP000679690"/>
    </source>
</evidence>
<keyword evidence="3 5" id="KW-0378">Hydrolase</keyword>
<proteinExistence type="inferred from homology"/>
<accession>A0ABS3UNB6</accession>
<dbReference type="RefSeq" id="WP_208469454.1">
    <property type="nucleotide sequence ID" value="NZ_JAGFNS010000014.1"/>
</dbReference>
<dbReference type="GO" id="GO:0016787">
    <property type="term" value="F:hydrolase activity"/>
    <property type="evidence" value="ECO:0007669"/>
    <property type="project" value="UniProtKB-KW"/>
</dbReference>
<evidence type="ECO:0000259" key="6">
    <source>
        <dbReference type="PROSITE" id="PS51462"/>
    </source>
</evidence>
<dbReference type="PROSITE" id="PS00893">
    <property type="entry name" value="NUDIX_BOX"/>
    <property type="match status" value="1"/>
</dbReference>
<evidence type="ECO:0000256" key="2">
    <source>
        <dbReference type="ARBA" id="ARBA00005582"/>
    </source>
</evidence>
<organism evidence="7 8">
    <name type="scientific">Actinoplanes flavus</name>
    <dbReference type="NCBI Taxonomy" id="2820290"/>
    <lineage>
        <taxon>Bacteria</taxon>
        <taxon>Bacillati</taxon>
        <taxon>Actinomycetota</taxon>
        <taxon>Actinomycetes</taxon>
        <taxon>Micromonosporales</taxon>
        <taxon>Micromonosporaceae</taxon>
        <taxon>Actinoplanes</taxon>
    </lineage>
</organism>
<evidence type="ECO:0000313" key="7">
    <source>
        <dbReference type="EMBL" id="MBO3740280.1"/>
    </source>
</evidence>
<dbReference type="Pfam" id="PF00293">
    <property type="entry name" value="NUDIX"/>
    <property type="match status" value="1"/>
</dbReference>
<reference evidence="7 8" key="1">
    <citation type="submission" date="2021-03" db="EMBL/GenBank/DDBJ databases">
        <title>Actinoplanes flavus sp. nov., a novel actinomycete isolated from Coconut Palm rhizosphere soil.</title>
        <authorList>
            <person name="Luo X."/>
        </authorList>
    </citation>
    <scope>NUCLEOTIDE SEQUENCE [LARGE SCALE GENOMIC DNA]</scope>
    <source>
        <strain evidence="7 8">NEAU-H7</strain>
    </source>
</reference>
<dbReference type="Gene3D" id="3.90.79.10">
    <property type="entry name" value="Nucleoside Triphosphate Pyrophosphohydrolase"/>
    <property type="match status" value="1"/>
</dbReference>
<dbReference type="PRINTS" id="PR00502">
    <property type="entry name" value="NUDIXFAMILY"/>
</dbReference>
<evidence type="ECO:0000256" key="4">
    <source>
        <dbReference type="ARBA" id="ARBA00022842"/>
    </source>
</evidence>
<comment type="similarity">
    <text evidence="2 5">Belongs to the Nudix hydrolase family.</text>
</comment>
<evidence type="ECO:0000256" key="3">
    <source>
        <dbReference type="ARBA" id="ARBA00022801"/>
    </source>
</evidence>
<name>A0ABS3UNB6_9ACTN</name>
<dbReference type="InterPro" id="IPR020084">
    <property type="entry name" value="NUDIX_hydrolase_CS"/>
</dbReference>
<dbReference type="PANTHER" id="PTHR47707">
    <property type="entry name" value="8-OXO-DGTP DIPHOSPHATASE"/>
    <property type="match status" value="1"/>
</dbReference>